<dbReference type="PIRSF" id="PIRSF000185">
    <property type="entry name" value="Glu_DH"/>
    <property type="match status" value="1"/>
</dbReference>
<dbReference type="CDD" id="cd01076">
    <property type="entry name" value="NAD_bind_1_Glu_DH"/>
    <property type="match status" value="1"/>
</dbReference>
<dbReference type="GO" id="GO:0000166">
    <property type="term" value="F:nucleotide binding"/>
    <property type="evidence" value="ECO:0007669"/>
    <property type="project" value="UniProtKB-KW"/>
</dbReference>
<dbReference type="PANTHER" id="PTHR11606:SF13">
    <property type="entry name" value="GLUTAMATE DEHYDROGENASE 1, MITOCHONDRIAL"/>
    <property type="match status" value="1"/>
</dbReference>
<dbReference type="Pfam" id="PF02812">
    <property type="entry name" value="ELFV_dehydrog_N"/>
    <property type="match status" value="1"/>
</dbReference>
<dbReference type="EMBL" id="JAMSLR010000004">
    <property type="protein sequence ID" value="MCM8748914.1"/>
    <property type="molecule type" value="Genomic_DNA"/>
</dbReference>
<dbReference type="PROSITE" id="PS00074">
    <property type="entry name" value="GLFV_DEHYDROGENASE"/>
    <property type="match status" value="1"/>
</dbReference>
<dbReference type="SUPFAM" id="SSF53223">
    <property type="entry name" value="Aminoacid dehydrogenase-like, N-terminal domain"/>
    <property type="match status" value="1"/>
</dbReference>
<dbReference type="Pfam" id="PF00208">
    <property type="entry name" value="ELFV_dehydrog"/>
    <property type="match status" value="1"/>
</dbReference>
<feature type="site" description="Important for catalysis" evidence="6">
    <location>
        <position position="155"/>
    </location>
</feature>
<evidence type="ECO:0000256" key="3">
    <source>
        <dbReference type="PIRNR" id="PIRNR000185"/>
    </source>
</evidence>
<dbReference type="PANTHER" id="PTHR11606">
    <property type="entry name" value="GLUTAMATE DEHYDROGENASE"/>
    <property type="match status" value="1"/>
</dbReference>
<organism evidence="9 10">
    <name type="scientific">Thermalbibacter longus</name>
    <dbReference type="NCBI Taxonomy" id="2951981"/>
    <lineage>
        <taxon>Bacteria</taxon>
        <taxon>Pseudomonadati</taxon>
        <taxon>Thermomicrobiota</taxon>
        <taxon>Thermomicrobia</taxon>
        <taxon>Thermomicrobiales</taxon>
        <taxon>Thermomicrobiaceae</taxon>
        <taxon>Thermalbibacter</taxon>
    </lineage>
</organism>
<feature type="active site" description="Proton donor" evidence="4">
    <location>
        <position position="115"/>
    </location>
</feature>
<gene>
    <name evidence="9" type="ORF">NET02_07150</name>
</gene>
<proteinExistence type="inferred from homology"/>
<evidence type="ECO:0000313" key="9">
    <source>
        <dbReference type="EMBL" id="MCM8748914.1"/>
    </source>
</evidence>
<dbReference type="RefSeq" id="WP_284056695.1">
    <property type="nucleotide sequence ID" value="NZ_JAMSLR010000004.1"/>
</dbReference>
<dbReference type="PRINTS" id="PR00082">
    <property type="entry name" value="GLFDHDRGNASE"/>
</dbReference>
<sequence>MVITSPVVREKPQQSLFDVAVEQFNIAADVIGLDDDLRRILSTCKRELIVHFPVEMDDGSVQVFTGFRVQHNLAAGPSKGGIRYHPDVTLDEVKALAMWMTWKCAVMGLPYGGAKGGVQVDPKQLSQNELQNLTRRYATEISLVIGPHTDIPAPDVNTNPQVMAWILDTYSMHRGGVAVPAVVTGKPLQLGGSAGRLEATGRGVVFAIEEASRVYGLDLGKATVAIQGFGNVGSVAARLLHEHGVRVVAVTDVNGGVWNPKGLDIRALLEHARATGTVAGFTEGEAITNRELFELPCDILIPAAIERQITQENAPRIKARLIAEAANGPTTPEADRILFDRGIIVLPDIYANAGGVTVSYFEWVQSLQHFYWSEAEVNSRLKEIMTRSFHAIRGVAEQYHVHMRTAALALAIQRVAEITRLRGIYP</sequence>
<dbReference type="InterPro" id="IPR006095">
    <property type="entry name" value="Glu/Leu/Phe/Val/Trp_DH"/>
</dbReference>
<protein>
    <recommendedName>
        <fullName evidence="3">Glutamate dehydrogenase</fullName>
    </recommendedName>
</protein>
<name>A0AA41WE59_9BACT</name>
<accession>A0AA41WE59</accession>
<dbReference type="AlphaFoldDB" id="A0AA41WE59"/>
<feature type="binding site" evidence="5">
    <location>
        <position position="231"/>
    </location>
    <ligand>
        <name>NAD(+)</name>
        <dbReference type="ChEBI" id="CHEBI:57540"/>
    </ligand>
</feature>
<dbReference type="Proteomes" id="UP001165306">
    <property type="component" value="Unassembled WGS sequence"/>
</dbReference>
<keyword evidence="2 3" id="KW-0560">Oxidoreductase</keyword>
<dbReference type="Gene3D" id="3.40.50.720">
    <property type="entry name" value="NAD(P)-binding Rossmann-like Domain"/>
    <property type="match status" value="1"/>
</dbReference>
<dbReference type="FunFam" id="3.40.50.10860:FF:000003">
    <property type="entry name" value="Glutamate dehydrogenase"/>
    <property type="match status" value="1"/>
</dbReference>
<evidence type="ECO:0000259" key="8">
    <source>
        <dbReference type="SMART" id="SM00839"/>
    </source>
</evidence>
<dbReference type="GO" id="GO:0004352">
    <property type="term" value="F:glutamate dehydrogenase (NAD+) activity"/>
    <property type="evidence" value="ECO:0007669"/>
    <property type="project" value="TreeGrafter"/>
</dbReference>
<dbReference type="InterPro" id="IPR033524">
    <property type="entry name" value="Glu/Leu/Phe/Val_DH_AS"/>
</dbReference>
<keyword evidence="5" id="KW-0520">NAD</keyword>
<dbReference type="GO" id="GO:0006538">
    <property type="term" value="P:L-glutamate catabolic process"/>
    <property type="evidence" value="ECO:0007669"/>
    <property type="project" value="TreeGrafter"/>
</dbReference>
<keyword evidence="10" id="KW-1185">Reference proteome</keyword>
<dbReference type="InterPro" id="IPR014362">
    <property type="entry name" value="Glu_DH"/>
</dbReference>
<comment type="caution">
    <text evidence="9">The sequence shown here is derived from an EMBL/GenBank/DDBJ whole genome shotgun (WGS) entry which is preliminary data.</text>
</comment>
<feature type="binding site" evidence="5">
    <location>
        <position position="359"/>
    </location>
    <ligand>
        <name>substrate</name>
    </ligand>
</feature>
<feature type="binding site" evidence="5">
    <location>
        <position position="200"/>
    </location>
    <ligand>
        <name>NAD(+)</name>
        <dbReference type="ChEBI" id="CHEBI:57540"/>
    </ligand>
</feature>
<dbReference type="Gene3D" id="3.40.50.10860">
    <property type="entry name" value="Leucine Dehydrogenase, chain A, domain 1"/>
    <property type="match status" value="1"/>
</dbReference>
<reference evidence="9" key="1">
    <citation type="submission" date="2022-06" db="EMBL/GenBank/DDBJ databases">
        <title>CFH 74404 Thermomicrobiaceae sp.</title>
        <authorList>
            <person name="Ming H."/>
            <person name="Li W.-J."/>
            <person name="Zhao Z."/>
        </authorList>
    </citation>
    <scope>NUCLEOTIDE SEQUENCE</scope>
    <source>
        <strain evidence="9">CFH 74404</strain>
    </source>
</reference>
<evidence type="ECO:0000256" key="7">
    <source>
        <dbReference type="RuleBase" id="RU004417"/>
    </source>
</evidence>
<feature type="domain" description="Glutamate/phenylalanine/leucine/valine/L-tryptophan dehydrogenase C-terminal" evidence="8">
    <location>
        <begin position="193"/>
        <end position="423"/>
    </location>
</feature>
<evidence type="ECO:0000256" key="1">
    <source>
        <dbReference type="ARBA" id="ARBA00006382"/>
    </source>
</evidence>
<comment type="similarity">
    <text evidence="1 3 7">Belongs to the Glu/Leu/Phe/Val dehydrogenases family.</text>
</comment>
<evidence type="ECO:0000256" key="4">
    <source>
        <dbReference type="PIRSR" id="PIRSR000185-1"/>
    </source>
</evidence>
<dbReference type="InterPro" id="IPR046346">
    <property type="entry name" value="Aminoacid_DH-like_N_sf"/>
</dbReference>
<evidence type="ECO:0000256" key="2">
    <source>
        <dbReference type="ARBA" id="ARBA00023002"/>
    </source>
</evidence>
<evidence type="ECO:0000313" key="10">
    <source>
        <dbReference type="Proteomes" id="UP001165306"/>
    </source>
</evidence>
<keyword evidence="5" id="KW-0547">Nucleotide-binding</keyword>
<feature type="binding site" evidence="5">
    <location>
        <position position="103"/>
    </location>
    <ligand>
        <name>substrate</name>
    </ligand>
</feature>
<dbReference type="SUPFAM" id="SSF51735">
    <property type="entry name" value="NAD(P)-binding Rossmann-fold domains"/>
    <property type="match status" value="1"/>
</dbReference>
<dbReference type="InterPro" id="IPR006096">
    <property type="entry name" value="Glu/Leu/Phe/Val/Trp_DH_C"/>
</dbReference>
<dbReference type="InterPro" id="IPR006097">
    <property type="entry name" value="Glu/Leu/Phe/Val/Trp_DH_dimer"/>
</dbReference>
<dbReference type="InterPro" id="IPR033922">
    <property type="entry name" value="NAD_bind_Glu_DH"/>
</dbReference>
<dbReference type="InterPro" id="IPR036291">
    <property type="entry name" value="NAD(P)-bd_dom_sf"/>
</dbReference>
<evidence type="ECO:0000256" key="5">
    <source>
        <dbReference type="PIRSR" id="PIRSR000185-2"/>
    </source>
</evidence>
<evidence type="ECO:0000256" key="6">
    <source>
        <dbReference type="PIRSR" id="PIRSR000185-3"/>
    </source>
</evidence>
<feature type="binding site" evidence="5">
    <location>
        <position position="79"/>
    </location>
    <ligand>
        <name>substrate</name>
    </ligand>
</feature>
<dbReference type="SMART" id="SM00839">
    <property type="entry name" value="ELFV_dehydrog"/>
    <property type="match status" value="1"/>
</dbReference>